<dbReference type="EMBL" id="KZ293710">
    <property type="protein sequence ID" value="PBK83013.1"/>
    <property type="molecule type" value="Genomic_DNA"/>
</dbReference>
<dbReference type="AlphaFoldDB" id="A0A2H3D3V8"/>
<accession>A0A2H3D3V8</accession>
<dbReference type="Proteomes" id="UP000217790">
    <property type="component" value="Unassembled WGS sequence"/>
</dbReference>
<feature type="compositionally biased region" description="Polar residues" evidence="1">
    <location>
        <begin position="106"/>
        <end position="120"/>
    </location>
</feature>
<name>A0A2H3D3V8_ARMGA</name>
<gene>
    <name evidence="2" type="ORF">ARMGADRAFT_1089753</name>
</gene>
<evidence type="ECO:0000256" key="1">
    <source>
        <dbReference type="SAM" id="MobiDB-lite"/>
    </source>
</evidence>
<sequence length="132" mass="14167">MSSSPSNAQSPCGPQNLLQVESPGLTDAIGIQTEAPTIHAPWRSDSRSTLLIRTRTPSKLNQLNMPLTPDMIYTINFDNCPVHYREIECHVTANVDHSNAVSTLPDTDFSKPSVSGTPATGNYAKGLGSADE</sequence>
<organism evidence="2 3">
    <name type="scientific">Armillaria gallica</name>
    <name type="common">Bulbous honey fungus</name>
    <name type="synonym">Armillaria bulbosa</name>
    <dbReference type="NCBI Taxonomy" id="47427"/>
    <lineage>
        <taxon>Eukaryota</taxon>
        <taxon>Fungi</taxon>
        <taxon>Dikarya</taxon>
        <taxon>Basidiomycota</taxon>
        <taxon>Agaricomycotina</taxon>
        <taxon>Agaricomycetes</taxon>
        <taxon>Agaricomycetidae</taxon>
        <taxon>Agaricales</taxon>
        <taxon>Marasmiineae</taxon>
        <taxon>Physalacriaceae</taxon>
        <taxon>Armillaria</taxon>
    </lineage>
</organism>
<proteinExistence type="predicted"/>
<dbReference type="InParanoid" id="A0A2H3D3V8"/>
<evidence type="ECO:0000313" key="3">
    <source>
        <dbReference type="Proteomes" id="UP000217790"/>
    </source>
</evidence>
<keyword evidence="3" id="KW-1185">Reference proteome</keyword>
<feature type="region of interest" description="Disordered" evidence="1">
    <location>
        <begin position="106"/>
        <end position="132"/>
    </location>
</feature>
<protein>
    <submittedName>
        <fullName evidence="2">Uncharacterized protein</fullName>
    </submittedName>
</protein>
<reference evidence="3" key="1">
    <citation type="journal article" date="2017" name="Nat. Ecol. Evol.">
        <title>Genome expansion and lineage-specific genetic innovations in the forest pathogenic fungi Armillaria.</title>
        <authorList>
            <person name="Sipos G."/>
            <person name="Prasanna A.N."/>
            <person name="Walter M.C."/>
            <person name="O'Connor E."/>
            <person name="Balint B."/>
            <person name="Krizsan K."/>
            <person name="Kiss B."/>
            <person name="Hess J."/>
            <person name="Varga T."/>
            <person name="Slot J."/>
            <person name="Riley R."/>
            <person name="Boka B."/>
            <person name="Rigling D."/>
            <person name="Barry K."/>
            <person name="Lee J."/>
            <person name="Mihaltcheva S."/>
            <person name="LaButti K."/>
            <person name="Lipzen A."/>
            <person name="Waldron R."/>
            <person name="Moloney N.M."/>
            <person name="Sperisen C."/>
            <person name="Kredics L."/>
            <person name="Vagvoelgyi C."/>
            <person name="Patrignani A."/>
            <person name="Fitzpatrick D."/>
            <person name="Nagy I."/>
            <person name="Doyle S."/>
            <person name="Anderson J.B."/>
            <person name="Grigoriev I.V."/>
            <person name="Gueldener U."/>
            <person name="Muensterkoetter M."/>
            <person name="Nagy L.G."/>
        </authorList>
    </citation>
    <scope>NUCLEOTIDE SEQUENCE [LARGE SCALE GENOMIC DNA]</scope>
    <source>
        <strain evidence="3">Ar21-2</strain>
    </source>
</reference>
<evidence type="ECO:0000313" key="2">
    <source>
        <dbReference type="EMBL" id="PBK83013.1"/>
    </source>
</evidence>